<sequence length="167" mass="17951">MKKLFVTLLLIGVLLQGCAPSQEQSQPVAPTQPEKPAETPSIPATTTPETPAPQQPANSAPEKPEATAYHNDIFKDVTVKKMKADTFEVKGKAKVFEAVLNYSVEDGHNELAKGSATTSAGAPEWGDFSFTLTVKKATPNSTLMLILFESSAKDGSRRMELPIPLPE</sequence>
<name>A0A3M8CT02_9BACL</name>
<dbReference type="Pfam" id="PF10648">
    <property type="entry name" value="Gmad2"/>
    <property type="match status" value="1"/>
</dbReference>
<proteinExistence type="predicted"/>
<dbReference type="PROSITE" id="PS51257">
    <property type="entry name" value="PROKAR_LIPOPROTEIN"/>
    <property type="match status" value="1"/>
</dbReference>
<feature type="signal peptide" evidence="2">
    <location>
        <begin position="1"/>
        <end position="25"/>
    </location>
</feature>
<feature type="region of interest" description="Disordered" evidence="1">
    <location>
        <begin position="20"/>
        <end position="69"/>
    </location>
</feature>
<evidence type="ECO:0000313" key="4">
    <source>
        <dbReference type="EMBL" id="RNB78768.1"/>
    </source>
</evidence>
<keyword evidence="5" id="KW-1185">Reference proteome</keyword>
<dbReference type="OrthoDB" id="1357684at2"/>
<comment type="caution">
    <text evidence="4">The sequence shown here is derived from an EMBL/GenBank/DDBJ whole genome shotgun (WGS) entry which is preliminary data.</text>
</comment>
<evidence type="ECO:0000259" key="3">
    <source>
        <dbReference type="Pfam" id="PF10648"/>
    </source>
</evidence>
<organism evidence="4 5">
    <name type="scientific">Brevibacillus fluminis</name>
    <dbReference type="NCBI Taxonomy" id="511487"/>
    <lineage>
        <taxon>Bacteria</taxon>
        <taxon>Bacillati</taxon>
        <taxon>Bacillota</taxon>
        <taxon>Bacilli</taxon>
        <taxon>Bacillales</taxon>
        <taxon>Paenibacillaceae</taxon>
        <taxon>Brevibacillus</taxon>
    </lineage>
</organism>
<dbReference type="InterPro" id="IPR018911">
    <property type="entry name" value="Gmad2_Ig-like_dom"/>
</dbReference>
<feature type="domain" description="Bacterial spore germination immunoglobulin-like" evidence="3">
    <location>
        <begin position="85"/>
        <end position="156"/>
    </location>
</feature>
<dbReference type="Proteomes" id="UP000271031">
    <property type="component" value="Unassembled WGS sequence"/>
</dbReference>
<dbReference type="AlphaFoldDB" id="A0A3M8CT02"/>
<dbReference type="RefSeq" id="WP_122921663.1">
    <property type="nucleotide sequence ID" value="NZ_RHHQ01000031.1"/>
</dbReference>
<keyword evidence="2" id="KW-0732">Signal</keyword>
<feature type="chain" id="PRO_5038917131" evidence="2">
    <location>
        <begin position="26"/>
        <end position="167"/>
    </location>
</feature>
<feature type="compositionally biased region" description="Polar residues" evidence="1">
    <location>
        <begin position="20"/>
        <end position="29"/>
    </location>
</feature>
<accession>A0A3M8CT02</accession>
<dbReference type="EMBL" id="RHHQ01000031">
    <property type="protein sequence ID" value="RNB78768.1"/>
    <property type="molecule type" value="Genomic_DNA"/>
</dbReference>
<evidence type="ECO:0000313" key="5">
    <source>
        <dbReference type="Proteomes" id="UP000271031"/>
    </source>
</evidence>
<evidence type="ECO:0000256" key="2">
    <source>
        <dbReference type="SAM" id="SignalP"/>
    </source>
</evidence>
<protein>
    <submittedName>
        <fullName evidence="4">Sporulation protein</fullName>
    </submittedName>
</protein>
<evidence type="ECO:0000256" key="1">
    <source>
        <dbReference type="SAM" id="MobiDB-lite"/>
    </source>
</evidence>
<feature type="compositionally biased region" description="Low complexity" evidence="1">
    <location>
        <begin position="38"/>
        <end position="49"/>
    </location>
</feature>
<gene>
    <name evidence="4" type="ORF">EDM56_30305</name>
</gene>
<reference evidence="4 5" key="1">
    <citation type="submission" date="2018-10" db="EMBL/GenBank/DDBJ databases">
        <title>Phylogenomics of Brevibacillus.</title>
        <authorList>
            <person name="Dunlap C."/>
        </authorList>
    </citation>
    <scope>NUCLEOTIDE SEQUENCE [LARGE SCALE GENOMIC DNA]</scope>
    <source>
        <strain evidence="4 5">JCM 15716</strain>
    </source>
</reference>